<proteinExistence type="predicted"/>
<name>A0A0B0IDY9_9BACI</name>
<feature type="transmembrane region" description="Helical" evidence="1">
    <location>
        <begin position="326"/>
        <end position="344"/>
    </location>
</feature>
<evidence type="ECO:0000313" key="4">
    <source>
        <dbReference type="Proteomes" id="UP000030832"/>
    </source>
</evidence>
<dbReference type="OrthoDB" id="1645614at2"/>
<dbReference type="eggNOG" id="COG3314">
    <property type="taxonomic scope" value="Bacteria"/>
</dbReference>
<feature type="transmembrane region" description="Helical" evidence="1">
    <location>
        <begin position="293"/>
        <end position="314"/>
    </location>
</feature>
<gene>
    <name evidence="3" type="ORF">LQ50_06795</name>
</gene>
<evidence type="ECO:0000256" key="1">
    <source>
        <dbReference type="SAM" id="Phobius"/>
    </source>
</evidence>
<sequence>MQLSMIKTLTLALMSILLAASLMIFPQEALEGSIRGLEIWWDVVFPSLLPFFIVSELLIGFGVVTFIGVLLEPLMRPLFRVPGVGGFVWAMGLASGNPAGAKITARLRQEKKLSRIEAERLVCFTSSANPLFIFGAIAVGFFHNAALGIVLALAHYLGNIFVGLIMRFHGREEEAASPPQKPKVSGVLAAFHLLHEERIKDGRPIGKLLGDAVQSSVRTLLMIGGFIILFSVLNKILSLVGVVALLGSFFSVVLTFFHLPSDLNSSIISGLFEMTLGAQMASETTSVSLLEQVIVSSFILAFSGFSIQAQVASILAETDIRFKPFFISRLIHGFFAAFLVFLFWHPFYINQKASGDQWQAIPVFLREQSSSWFHAAWNLITQYGPLFTLIMLILFILVTARNALSNAE</sequence>
<dbReference type="InterPro" id="IPR014226">
    <property type="entry name" value="Spore_IM_YlbJ"/>
</dbReference>
<dbReference type="Proteomes" id="UP000030832">
    <property type="component" value="Unassembled WGS sequence"/>
</dbReference>
<keyword evidence="1" id="KW-0472">Membrane</keyword>
<keyword evidence="4" id="KW-1185">Reference proteome</keyword>
<dbReference type="EMBL" id="JRJU01000006">
    <property type="protein sequence ID" value="KHF40798.1"/>
    <property type="molecule type" value="Genomic_DNA"/>
</dbReference>
<dbReference type="Pfam" id="PF07670">
    <property type="entry name" value="Gate"/>
    <property type="match status" value="1"/>
</dbReference>
<feature type="transmembrane region" description="Helical" evidence="1">
    <location>
        <begin position="236"/>
        <end position="256"/>
    </location>
</feature>
<protein>
    <submittedName>
        <fullName evidence="3">Sporulation protein</fullName>
    </submittedName>
</protein>
<organism evidence="3 4">
    <name type="scientific">Halalkalibacter okhensis</name>
    <dbReference type="NCBI Taxonomy" id="333138"/>
    <lineage>
        <taxon>Bacteria</taxon>
        <taxon>Bacillati</taxon>
        <taxon>Bacillota</taxon>
        <taxon>Bacilli</taxon>
        <taxon>Bacillales</taxon>
        <taxon>Bacillaceae</taxon>
        <taxon>Halalkalibacter</taxon>
    </lineage>
</organism>
<feature type="transmembrane region" description="Helical" evidence="1">
    <location>
        <begin position="383"/>
        <end position="404"/>
    </location>
</feature>
<keyword evidence="1" id="KW-0812">Transmembrane</keyword>
<evidence type="ECO:0000313" key="3">
    <source>
        <dbReference type="EMBL" id="KHF40798.1"/>
    </source>
</evidence>
<feature type="transmembrane region" description="Helical" evidence="1">
    <location>
        <begin position="208"/>
        <end position="230"/>
    </location>
</feature>
<dbReference type="STRING" id="333138.LQ50_06795"/>
<comment type="caution">
    <text evidence="3">The sequence shown here is derived from an EMBL/GenBank/DDBJ whole genome shotgun (WGS) entry which is preliminary data.</text>
</comment>
<feature type="domain" description="Nucleoside transporter/FeoB GTPase Gate" evidence="2">
    <location>
        <begin position="43"/>
        <end position="139"/>
    </location>
</feature>
<feature type="transmembrane region" description="Helical" evidence="1">
    <location>
        <begin position="48"/>
        <end position="71"/>
    </location>
</feature>
<evidence type="ECO:0000259" key="2">
    <source>
        <dbReference type="Pfam" id="PF07670"/>
    </source>
</evidence>
<keyword evidence="1" id="KW-1133">Transmembrane helix</keyword>
<accession>A0A0B0IDY9</accession>
<dbReference type="InterPro" id="IPR011642">
    <property type="entry name" value="Gate_dom"/>
</dbReference>
<reference evidence="3 4" key="1">
    <citation type="submission" date="2014-09" db="EMBL/GenBank/DDBJ databases">
        <title>Genome sequencing and annotation of Bacillus Okhensis strain Kh10-101T.</title>
        <authorList>
            <person name="Prakash J.S."/>
        </authorList>
    </citation>
    <scope>NUCLEOTIDE SEQUENCE [LARGE SCALE GENOMIC DNA]</scope>
    <source>
        <strain evidence="4">Kh10-101T</strain>
    </source>
</reference>
<dbReference type="AlphaFoldDB" id="A0A0B0IDY9"/>
<dbReference type="RefSeq" id="WP_034627271.1">
    <property type="nucleotide sequence ID" value="NZ_JRJU01000006.1"/>
</dbReference>
<dbReference type="NCBIfam" id="TIGR02871">
    <property type="entry name" value="spore_ylbJ"/>
    <property type="match status" value="1"/>
</dbReference>